<dbReference type="Proteomes" id="UP000011082">
    <property type="component" value="Unassembled WGS sequence"/>
</dbReference>
<dbReference type="GO" id="GO:0005829">
    <property type="term" value="C:cytosol"/>
    <property type="evidence" value="ECO:0007669"/>
    <property type="project" value="TreeGrafter"/>
</dbReference>
<sequence length="318" mass="35279">VLASTREIAGQNAAKFQEIGRYMKVSVCLLAGGTSPLADISALSESPQVVVGTPGRVNSMIEGGHLKTSQIKIFVLDEADEMLKAGFEEQVKNIFVSIKAESFQSLLFSATYSEQDLNVIKNMVEEPVEIDLRYEDQTLKGIKQYFVDIGPSLARGYSPTARDQEVILKAHTLMDIFKNQVLSQAMVFYNRKSHAALIHKTLNENGFPCELITSDFSQEERNQILNNFKSGKTRILVSSGLCKRGIDVQALSVVVCLDVPNLDEKNDFIHRVGRSGRYGRKGIALHILNSQEADMLKKIADHFHSIITPLPAGFSFKD</sequence>
<dbReference type="EMBL" id="JH370146">
    <property type="protein sequence ID" value="ELA41290.1"/>
    <property type="molecule type" value="Genomic_DNA"/>
</dbReference>
<keyword evidence="2 8" id="KW-0547">Nucleotide-binding</keyword>
<evidence type="ECO:0000259" key="10">
    <source>
        <dbReference type="PROSITE" id="PS51194"/>
    </source>
</evidence>
<organism evidence="11 12">
    <name type="scientific">Vittaforma corneae (strain ATCC 50505)</name>
    <name type="common">Microsporidian parasite</name>
    <name type="synonym">Nosema corneum</name>
    <dbReference type="NCBI Taxonomy" id="993615"/>
    <lineage>
        <taxon>Eukaryota</taxon>
        <taxon>Fungi</taxon>
        <taxon>Fungi incertae sedis</taxon>
        <taxon>Microsporidia</taxon>
        <taxon>Nosematidae</taxon>
        <taxon>Vittaforma</taxon>
    </lineage>
</organism>
<keyword evidence="12" id="KW-1185">Reference proteome</keyword>
<dbReference type="InterPro" id="IPR027417">
    <property type="entry name" value="P-loop_NTPase"/>
</dbReference>
<dbReference type="InterPro" id="IPR011545">
    <property type="entry name" value="DEAD/DEAH_box_helicase_dom"/>
</dbReference>
<gene>
    <name evidence="11" type="ORF">VICG_01663</name>
</gene>
<dbReference type="InterPro" id="IPR001650">
    <property type="entry name" value="Helicase_C-like"/>
</dbReference>
<dbReference type="Gene3D" id="3.40.50.300">
    <property type="entry name" value="P-loop containing nucleotide triphosphate hydrolases"/>
    <property type="match status" value="2"/>
</dbReference>
<dbReference type="Pfam" id="PF00271">
    <property type="entry name" value="Helicase_C"/>
    <property type="match status" value="1"/>
</dbReference>
<dbReference type="InterPro" id="IPR000629">
    <property type="entry name" value="RNA-helicase_DEAD-box_CS"/>
</dbReference>
<comment type="similarity">
    <text evidence="8">Belongs to the DEAD box helicase family.</text>
</comment>
<dbReference type="GO" id="GO:0005524">
    <property type="term" value="F:ATP binding"/>
    <property type="evidence" value="ECO:0007669"/>
    <property type="project" value="UniProtKB-KW"/>
</dbReference>
<dbReference type="Pfam" id="PF00270">
    <property type="entry name" value="DEAD"/>
    <property type="match status" value="1"/>
</dbReference>
<evidence type="ECO:0000256" key="8">
    <source>
        <dbReference type="RuleBase" id="RU000492"/>
    </source>
</evidence>
<dbReference type="AlphaFoldDB" id="L2GLA7"/>
<proteinExistence type="inferred from homology"/>
<evidence type="ECO:0000313" key="11">
    <source>
        <dbReference type="EMBL" id="ELA41290.1"/>
    </source>
</evidence>
<evidence type="ECO:0000313" key="12">
    <source>
        <dbReference type="Proteomes" id="UP000011082"/>
    </source>
</evidence>
<comment type="catalytic activity">
    <reaction evidence="7">
        <text>ATP + H2O = ADP + phosphate + H(+)</text>
        <dbReference type="Rhea" id="RHEA:13065"/>
        <dbReference type="ChEBI" id="CHEBI:15377"/>
        <dbReference type="ChEBI" id="CHEBI:15378"/>
        <dbReference type="ChEBI" id="CHEBI:30616"/>
        <dbReference type="ChEBI" id="CHEBI:43474"/>
        <dbReference type="ChEBI" id="CHEBI:456216"/>
        <dbReference type="EC" id="3.6.4.13"/>
    </reaction>
</comment>
<dbReference type="SMART" id="SM00490">
    <property type="entry name" value="HELICc"/>
    <property type="match status" value="1"/>
</dbReference>
<dbReference type="PROSITE" id="PS51192">
    <property type="entry name" value="HELICASE_ATP_BIND_1"/>
    <property type="match status" value="1"/>
</dbReference>
<evidence type="ECO:0000256" key="1">
    <source>
        <dbReference type="ARBA" id="ARBA00012552"/>
    </source>
</evidence>
<feature type="domain" description="Helicase ATP-binding" evidence="9">
    <location>
        <begin position="1"/>
        <end position="130"/>
    </location>
</feature>
<dbReference type="PANTHER" id="PTHR47959">
    <property type="entry name" value="ATP-DEPENDENT RNA HELICASE RHLE-RELATED"/>
    <property type="match status" value="1"/>
</dbReference>
<evidence type="ECO:0000256" key="5">
    <source>
        <dbReference type="ARBA" id="ARBA00022840"/>
    </source>
</evidence>
<dbReference type="GO" id="GO:0003724">
    <property type="term" value="F:RNA helicase activity"/>
    <property type="evidence" value="ECO:0007669"/>
    <property type="project" value="UniProtKB-EC"/>
</dbReference>
<dbReference type="OrthoDB" id="10265785at2759"/>
<reference evidence="12" key="1">
    <citation type="submission" date="2011-05" db="EMBL/GenBank/DDBJ databases">
        <title>The genome sequence of Vittaforma corneae strain ATCC 50505.</title>
        <authorList>
            <consortium name="The Broad Institute Genome Sequencing Platform"/>
            <person name="Cuomo C."/>
            <person name="Didier E."/>
            <person name="Bowers L."/>
            <person name="Young S.K."/>
            <person name="Zeng Q."/>
            <person name="Gargeya S."/>
            <person name="Fitzgerald M."/>
            <person name="Haas B."/>
            <person name="Abouelleil A."/>
            <person name="Alvarado L."/>
            <person name="Arachchi H.M."/>
            <person name="Berlin A."/>
            <person name="Chapman S.B."/>
            <person name="Gearin G."/>
            <person name="Goldberg J."/>
            <person name="Griggs A."/>
            <person name="Gujja S."/>
            <person name="Hansen M."/>
            <person name="Heiman D."/>
            <person name="Howarth C."/>
            <person name="Larimer J."/>
            <person name="Lui A."/>
            <person name="MacDonald P.J.P."/>
            <person name="McCowen C."/>
            <person name="Montmayeur A."/>
            <person name="Murphy C."/>
            <person name="Neiman D."/>
            <person name="Pearson M."/>
            <person name="Priest M."/>
            <person name="Roberts A."/>
            <person name="Saif S."/>
            <person name="Shea T."/>
            <person name="Sisk P."/>
            <person name="Stolte C."/>
            <person name="Sykes S."/>
            <person name="Wortman J."/>
            <person name="Nusbaum C."/>
            <person name="Birren B."/>
        </authorList>
    </citation>
    <scope>NUCLEOTIDE SEQUENCE [LARGE SCALE GENOMIC DNA]</scope>
    <source>
        <strain evidence="12">ATCC 50505</strain>
    </source>
</reference>
<dbReference type="STRING" id="993615.L2GLA7"/>
<protein>
    <recommendedName>
        <fullName evidence="1">RNA helicase</fullName>
        <ecNumber evidence="1">3.6.4.13</ecNumber>
    </recommendedName>
</protein>
<name>L2GLA7_VITCO</name>
<dbReference type="InParanoid" id="L2GLA7"/>
<evidence type="ECO:0000256" key="4">
    <source>
        <dbReference type="ARBA" id="ARBA00022806"/>
    </source>
</evidence>
<keyword evidence="6" id="KW-0694">RNA-binding</keyword>
<dbReference type="PANTHER" id="PTHR47959:SF1">
    <property type="entry name" value="ATP-DEPENDENT RNA HELICASE DBPA"/>
    <property type="match status" value="1"/>
</dbReference>
<dbReference type="GO" id="GO:0016787">
    <property type="term" value="F:hydrolase activity"/>
    <property type="evidence" value="ECO:0007669"/>
    <property type="project" value="UniProtKB-KW"/>
</dbReference>
<dbReference type="EC" id="3.6.4.13" evidence="1"/>
<dbReference type="VEuPathDB" id="MicrosporidiaDB:VICG_01663"/>
<evidence type="ECO:0000259" key="9">
    <source>
        <dbReference type="PROSITE" id="PS51192"/>
    </source>
</evidence>
<dbReference type="PROSITE" id="PS00039">
    <property type="entry name" value="DEAD_ATP_HELICASE"/>
    <property type="match status" value="1"/>
</dbReference>
<dbReference type="CDD" id="cd18787">
    <property type="entry name" value="SF2_C_DEAD"/>
    <property type="match status" value="1"/>
</dbReference>
<keyword evidence="4 8" id="KW-0347">Helicase</keyword>
<dbReference type="PROSITE" id="PS51194">
    <property type="entry name" value="HELICASE_CTER"/>
    <property type="match status" value="1"/>
</dbReference>
<evidence type="ECO:0000256" key="6">
    <source>
        <dbReference type="ARBA" id="ARBA00022884"/>
    </source>
</evidence>
<dbReference type="SUPFAM" id="SSF52540">
    <property type="entry name" value="P-loop containing nucleoside triphosphate hydrolases"/>
    <property type="match status" value="1"/>
</dbReference>
<dbReference type="SMART" id="SM00487">
    <property type="entry name" value="DEXDc"/>
    <property type="match status" value="1"/>
</dbReference>
<dbReference type="GeneID" id="19882373"/>
<evidence type="ECO:0000256" key="3">
    <source>
        <dbReference type="ARBA" id="ARBA00022801"/>
    </source>
</evidence>
<evidence type="ECO:0000256" key="7">
    <source>
        <dbReference type="ARBA" id="ARBA00047984"/>
    </source>
</evidence>
<dbReference type="InterPro" id="IPR050079">
    <property type="entry name" value="DEAD_box_RNA_helicase"/>
</dbReference>
<dbReference type="InterPro" id="IPR014001">
    <property type="entry name" value="Helicase_ATP-bd"/>
</dbReference>
<feature type="domain" description="Helicase C-terminal" evidence="10">
    <location>
        <begin position="172"/>
        <end position="318"/>
    </location>
</feature>
<evidence type="ECO:0000256" key="2">
    <source>
        <dbReference type="ARBA" id="ARBA00022741"/>
    </source>
</evidence>
<keyword evidence="5 8" id="KW-0067">ATP-binding</keyword>
<dbReference type="HOGENOM" id="CLU_003041_1_0_1"/>
<dbReference type="RefSeq" id="XP_007605108.1">
    <property type="nucleotide sequence ID" value="XM_007605046.1"/>
</dbReference>
<keyword evidence="3 8" id="KW-0378">Hydrolase</keyword>
<feature type="non-terminal residue" evidence="11">
    <location>
        <position position="1"/>
    </location>
</feature>
<dbReference type="GO" id="GO:0003723">
    <property type="term" value="F:RNA binding"/>
    <property type="evidence" value="ECO:0007669"/>
    <property type="project" value="UniProtKB-KW"/>
</dbReference>
<accession>L2GLA7</accession>
<dbReference type="OMA" id="QMQSREF"/>